<protein>
    <recommendedName>
        <fullName evidence="11">Chemotaxis protein</fullName>
    </recommendedName>
</protein>
<dbReference type="PANTHER" id="PTHR43531">
    <property type="entry name" value="PROTEIN ICFG"/>
    <property type="match status" value="1"/>
</dbReference>
<accession>A0AAJ1D339</accession>
<keyword evidence="6" id="KW-0472">Membrane</keyword>
<dbReference type="CDD" id="cd19411">
    <property type="entry name" value="MCP2201-like_sensor"/>
    <property type="match status" value="1"/>
</dbReference>
<organism evidence="9 10">
    <name type="scientific">Pantoea ananas</name>
    <name type="common">Erwinia uredovora</name>
    <dbReference type="NCBI Taxonomy" id="553"/>
    <lineage>
        <taxon>Bacteria</taxon>
        <taxon>Pseudomonadati</taxon>
        <taxon>Pseudomonadota</taxon>
        <taxon>Gammaproteobacteria</taxon>
        <taxon>Enterobacterales</taxon>
        <taxon>Erwiniaceae</taxon>
        <taxon>Pantoea</taxon>
    </lineage>
</organism>
<proteinExistence type="inferred from homology"/>
<comment type="subcellular location">
    <subcellularLocation>
        <location evidence="1">Membrane</location>
    </subcellularLocation>
</comment>
<dbReference type="Pfam" id="PF12729">
    <property type="entry name" value="4HB_MCP_1"/>
    <property type="match status" value="1"/>
</dbReference>
<dbReference type="InterPro" id="IPR003660">
    <property type="entry name" value="HAMP_dom"/>
</dbReference>
<dbReference type="GO" id="GO:0007165">
    <property type="term" value="P:signal transduction"/>
    <property type="evidence" value="ECO:0007669"/>
    <property type="project" value="UniProtKB-KW"/>
</dbReference>
<dbReference type="EMBL" id="JANFVX010000030">
    <property type="protein sequence ID" value="MCW0346369.1"/>
    <property type="molecule type" value="Genomic_DNA"/>
</dbReference>
<comment type="caution">
    <text evidence="9">The sequence shown here is derived from an EMBL/GenBank/DDBJ whole genome shotgun (WGS) entry which is preliminary data.</text>
</comment>
<sequence length="514" mass="54315">MKVSTRLATGFGLLVLLLVICAGVALHALTDAQRGMNDAVNNKMKRFGLVLDMRGDIRDMAIAARNLALLSDPKEMQPEWERLQNGRQKYISEREQLADSMSHSVSAKGKDVLNDILATEEGTIQALLAAGKMGMDNRQQEATAYLMKTVRPVQRKLLSALSQLTDIQKQQTVDTVSETGETVSRARTVLIVLVLLSIVTAVAGCLIVSRSLMRQLGGEPAQAQALAAGIAAGDLTAPVTLRRNDTTSLLASLDGMQANLRGLVSQIKDSSASVALAADEISQGNTELSSRTEQQAAALQETAASMEQLSATVKSNAAGARQTAESARETAQLARSGESDVQRMSDTMNDISVSATKVRDITSVIESIAFQTNILALNAAVEAARAGEDGRGFAVVAGEVRTLAQRSATAARDIKVLIEQAVTQVESGVTVAASTGQSILKIVGMVGELAESMDELSLASSEQMQGISQVSIAVSQMDGVTQNNAALVEESSSASQSLSEQAHALRTMVETFKV</sequence>
<evidence type="ECO:0000256" key="6">
    <source>
        <dbReference type="SAM" id="Phobius"/>
    </source>
</evidence>
<keyword evidence="2" id="KW-0145">Chemotaxis</keyword>
<evidence type="ECO:0000256" key="3">
    <source>
        <dbReference type="ARBA" id="ARBA00023224"/>
    </source>
</evidence>
<dbReference type="CDD" id="cd11386">
    <property type="entry name" value="MCP_signal"/>
    <property type="match status" value="1"/>
</dbReference>
<keyword evidence="6" id="KW-1133">Transmembrane helix</keyword>
<name>A0AAJ1D339_PANAN</name>
<comment type="similarity">
    <text evidence="4">Belongs to the methyl-accepting chemotaxis (MCP) protein family.</text>
</comment>
<evidence type="ECO:0000259" key="7">
    <source>
        <dbReference type="PROSITE" id="PS50111"/>
    </source>
</evidence>
<dbReference type="GO" id="GO:0005886">
    <property type="term" value="C:plasma membrane"/>
    <property type="evidence" value="ECO:0007669"/>
    <property type="project" value="TreeGrafter"/>
</dbReference>
<dbReference type="InterPro" id="IPR004090">
    <property type="entry name" value="Chemotax_Me-accpt_rcpt"/>
</dbReference>
<evidence type="ECO:0008006" key="11">
    <source>
        <dbReference type="Google" id="ProtNLM"/>
    </source>
</evidence>
<dbReference type="SUPFAM" id="SSF58104">
    <property type="entry name" value="Methyl-accepting chemotaxis protein (MCP) signaling domain"/>
    <property type="match status" value="1"/>
</dbReference>
<evidence type="ECO:0000259" key="8">
    <source>
        <dbReference type="PROSITE" id="PS50885"/>
    </source>
</evidence>
<dbReference type="GO" id="GO:0006935">
    <property type="term" value="P:chemotaxis"/>
    <property type="evidence" value="ECO:0007669"/>
    <property type="project" value="UniProtKB-KW"/>
</dbReference>
<dbReference type="Proteomes" id="UP001208888">
    <property type="component" value="Unassembled WGS sequence"/>
</dbReference>
<dbReference type="InterPro" id="IPR004089">
    <property type="entry name" value="MCPsignal_dom"/>
</dbReference>
<dbReference type="InterPro" id="IPR024478">
    <property type="entry name" value="HlyB_4HB_MCP"/>
</dbReference>
<evidence type="ECO:0000313" key="10">
    <source>
        <dbReference type="Proteomes" id="UP001208888"/>
    </source>
</evidence>
<dbReference type="PRINTS" id="PR00260">
    <property type="entry name" value="CHEMTRNSDUCR"/>
</dbReference>
<dbReference type="InterPro" id="IPR051310">
    <property type="entry name" value="MCP_chemotaxis"/>
</dbReference>
<dbReference type="FunFam" id="1.10.287.950:FF:000001">
    <property type="entry name" value="Methyl-accepting chemotaxis sensory transducer"/>
    <property type="match status" value="1"/>
</dbReference>
<dbReference type="GO" id="GO:0004888">
    <property type="term" value="F:transmembrane signaling receptor activity"/>
    <property type="evidence" value="ECO:0007669"/>
    <property type="project" value="InterPro"/>
</dbReference>
<evidence type="ECO:0000256" key="4">
    <source>
        <dbReference type="ARBA" id="ARBA00029447"/>
    </source>
</evidence>
<evidence type="ECO:0000256" key="5">
    <source>
        <dbReference type="PROSITE-ProRule" id="PRU00284"/>
    </source>
</evidence>
<dbReference type="RefSeq" id="WP_028722294.1">
    <property type="nucleotide sequence ID" value="NZ_JANFVX010000030.1"/>
</dbReference>
<dbReference type="InterPro" id="IPR047347">
    <property type="entry name" value="YvaQ-like_sensor"/>
</dbReference>
<dbReference type="PROSITE" id="PS50111">
    <property type="entry name" value="CHEMOTAXIS_TRANSDUC_2"/>
    <property type="match status" value="1"/>
</dbReference>
<dbReference type="SMART" id="SM00283">
    <property type="entry name" value="MA"/>
    <property type="match status" value="1"/>
</dbReference>
<feature type="domain" description="HAMP" evidence="8">
    <location>
        <begin position="230"/>
        <end position="265"/>
    </location>
</feature>
<gene>
    <name evidence="9" type="ORF">NB703_004462</name>
</gene>
<evidence type="ECO:0000313" key="9">
    <source>
        <dbReference type="EMBL" id="MCW0346369.1"/>
    </source>
</evidence>
<dbReference type="PROSITE" id="PS50885">
    <property type="entry name" value="HAMP"/>
    <property type="match status" value="1"/>
</dbReference>
<evidence type="ECO:0000256" key="1">
    <source>
        <dbReference type="ARBA" id="ARBA00004370"/>
    </source>
</evidence>
<dbReference type="PANTHER" id="PTHR43531:SF5">
    <property type="entry name" value="METHYL-ACCEPTING CHEMOTAXIS PROTEIN III"/>
    <property type="match status" value="1"/>
</dbReference>
<feature type="transmembrane region" description="Helical" evidence="6">
    <location>
        <begin position="189"/>
        <end position="208"/>
    </location>
</feature>
<keyword evidence="3 5" id="KW-0807">Transducer</keyword>
<dbReference type="Gene3D" id="1.10.287.950">
    <property type="entry name" value="Methyl-accepting chemotaxis protein"/>
    <property type="match status" value="1"/>
</dbReference>
<reference evidence="9" key="1">
    <citation type="submission" date="2022-06" db="EMBL/GenBank/DDBJ databases">
        <title>Dynamics of rice microbiomes reveals core vertical transmitted seed endophytes.</title>
        <authorList>
            <person name="Liao K."/>
            <person name="Zhang X."/>
        </authorList>
    </citation>
    <scope>NUCLEOTIDE SEQUENCE</scope>
    <source>
        <strain evidence="9">JT1-17</strain>
    </source>
</reference>
<evidence type="ECO:0000256" key="2">
    <source>
        <dbReference type="ARBA" id="ARBA00022500"/>
    </source>
</evidence>
<feature type="domain" description="Methyl-accepting transducer" evidence="7">
    <location>
        <begin position="270"/>
        <end position="499"/>
    </location>
</feature>
<dbReference type="AlphaFoldDB" id="A0AAJ1D339"/>
<dbReference type="Pfam" id="PF00015">
    <property type="entry name" value="MCPsignal"/>
    <property type="match status" value="1"/>
</dbReference>
<keyword evidence="6" id="KW-0812">Transmembrane</keyword>